<gene>
    <name evidence="6" type="ORF">ACFSJG_25005</name>
</gene>
<evidence type="ECO:0000256" key="2">
    <source>
        <dbReference type="ARBA" id="ARBA00023125"/>
    </source>
</evidence>
<comment type="caution">
    <text evidence="6">The sequence shown here is derived from an EMBL/GenBank/DDBJ whole genome shotgun (WGS) entry which is preliminary data.</text>
</comment>
<keyword evidence="1" id="KW-0805">Transcription regulation</keyword>
<accession>A0ABW4PBZ1</accession>
<dbReference type="PROSITE" id="PS50977">
    <property type="entry name" value="HTH_TETR_2"/>
    <property type="match status" value="1"/>
</dbReference>
<evidence type="ECO:0000259" key="5">
    <source>
        <dbReference type="PROSITE" id="PS50977"/>
    </source>
</evidence>
<proteinExistence type="predicted"/>
<name>A0ABW4PBZ1_9NOCA</name>
<dbReference type="PRINTS" id="PR00455">
    <property type="entry name" value="HTHTETR"/>
</dbReference>
<keyword evidence="7" id="KW-1185">Reference proteome</keyword>
<dbReference type="PANTHER" id="PTHR30055">
    <property type="entry name" value="HTH-TYPE TRANSCRIPTIONAL REGULATOR RUTR"/>
    <property type="match status" value="1"/>
</dbReference>
<evidence type="ECO:0000256" key="3">
    <source>
        <dbReference type="ARBA" id="ARBA00023163"/>
    </source>
</evidence>
<dbReference type="SUPFAM" id="SSF48498">
    <property type="entry name" value="Tetracyclin repressor-like, C-terminal domain"/>
    <property type="match status" value="1"/>
</dbReference>
<dbReference type="SUPFAM" id="SSF46689">
    <property type="entry name" value="Homeodomain-like"/>
    <property type="match status" value="1"/>
</dbReference>
<dbReference type="EMBL" id="JBHUFB010000021">
    <property type="protein sequence ID" value="MFD1815491.1"/>
    <property type="molecule type" value="Genomic_DNA"/>
</dbReference>
<protein>
    <submittedName>
        <fullName evidence="6">TetR/AcrR family transcriptional regulator</fullName>
    </submittedName>
</protein>
<evidence type="ECO:0000256" key="4">
    <source>
        <dbReference type="PROSITE-ProRule" id="PRU00335"/>
    </source>
</evidence>
<dbReference type="InterPro" id="IPR001647">
    <property type="entry name" value="HTH_TetR"/>
</dbReference>
<dbReference type="InterPro" id="IPR009057">
    <property type="entry name" value="Homeodomain-like_sf"/>
</dbReference>
<keyword evidence="2 4" id="KW-0238">DNA-binding</keyword>
<dbReference type="InterPro" id="IPR036271">
    <property type="entry name" value="Tet_transcr_reg_TetR-rel_C_sf"/>
</dbReference>
<evidence type="ECO:0000256" key="1">
    <source>
        <dbReference type="ARBA" id="ARBA00023015"/>
    </source>
</evidence>
<dbReference type="InterPro" id="IPR050109">
    <property type="entry name" value="HTH-type_TetR-like_transc_reg"/>
</dbReference>
<organism evidence="6 7">
    <name type="scientific">Rhodococcus gannanensis</name>
    <dbReference type="NCBI Taxonomy" id="1960308"/>
    <lineage>
        <taxon>Bacteria</taxon>
        <taxon>Bacillati</taxon>
        <taxon>Actinomycetota</taxon>
        <taxon>Actinomycetes</taxon>
        <taxon>Mycobacteriales</taxon>
        <taxon>Nocardiaceae</taxon>
        <taxon>Rhodococcus</taxon>
    </lineage>
</organism>
<dbReference type="PANTHER" id="PTHR30055:SF234">
    <property type="entry name" value="HTH-TYPE TRANSCRIPTIONAL REGULATOR BETI"/>
    <property type="match status" value="1"/>
</dbReference>
<dbReference type="Proteomes" id="UP001597286">
    <property type="component" value="Unassembled WGS sequence"/>
</dbReference>
<keyword evidence="3" id="KW-0804">Transcription</keyword>
<dbReference type="RefSeq" id="WP_378487953.1">
    <property type="nucleotide sequence ID" value="NZ_JBHUFB010000021.1"/>
</dbReference>
<evidence type="ECO:0000313" key="6">
    <source>
        <dbReference type="EMBL" id="MFD1815491.1"/>
    </source>
</evidence>
<reference evidence="7" key="1">
    <citation type="journal article" date="2019" name="Int. J. Syst. Evol. Microbiol.">
        <title>The Global Catalogue of Microorganisms (GCM) 10K type strain sequencing project: providing services to taxonomists for standard genome sequencing and annotation.</title>
        <authorList>
            <consortium name="The Broad Institute Genomics Platform"/>
            <consortium name="The Broad Institute Genome Sequencing Center for Infectious Disease"/>
            <person name="Wu L."/>
            <person name="Ma J."/>
        </authorList>
    </citation>
    <scope>NUCLEOTIDE SEQUENCE [LARGE SCALE GENOMIC DNA]</scope>
    <source>
        <strain evidence="7">DT72</strain>
    </source>
</reference>
<sequence>MTRVEPDRPRRKYAPRLPPEQRREQLLDAAFEVTRRHGLHDLSMESVAHEAGVGKPVLYTVFRTRADLVAALLEREHQRAVAQVIAAMPTDLTVSGPAAAYAATVTAFVDAVLGDPTRWRLILTAPDTAPGEYRDHLRSARSAILRRAVELARAGIALEPALAGLDEELLAHTMLSFAEMLGRLAVGDPDSFTRNRLASYASALAGMIAVPAARAD</sequence>
<dbReference type="Gene3D" id="1.10.357.10">
    <property type="entry name" value="Tetracycline Repressor, domain 2"/>
    <property type="match status" value="1"/>
</dbReference>
<evidence type="ECO:0000313" key="7">
    <source>
        <dbReference type="Proteomes" id="UP001597286"/>
    </source>
</evidence>
<feature type="DNA-binding region" description="H-T-H motif" evidence="4">
    <location>
        <begin position="43"/>
        <end position="62"/>
    </location>
</feature>
<feature type="domain" description="HTH tetR-type" evidence="5">
    <location>
        <begin position="20"/>
        <end position="80"/>
    </location>
</feature>
<dbReference type="Pfam" id="PF00440">
    <property type="entry name" value="TetR_N"/>
    <property type="match status" value="1"/>
</dbReference>